<proteinExistence type="predicted"/>
<dbReference type="InterPro" id="IPR036721">
    <property type="entry name" value="RCK_C_sf"/>
</dbReference>
<dbReference type="SUPFAM" id="SSF116726">
    <property type="entry name" value="TrkA C-terminal domain-like"/>
    <property type="match status" value="1"/>
</dbReference>
<keyword evidence="1" id="KW-0472">Membrane</keyword>
<sequence length="422" mass="43591">MSLASALVAVTVTLTSEVAPAPPTSEVAPAPPAQVSVPTFGLDAPLREALLQLAGYSLGVLAVTGLTALLYRWYTRERIQLGLSLLLGVGTVGTYLNTVGLLNTVIVDQGGDIFEPGAVLFNVVALGVAVLIAPVGRRGGDRLATDLFAVSGAKQLDAEVSRIVRTVGRVTPVELPEEIEDMEGYDPVAPEVKESMAGKTLLFPRRLSVADLRQRLVTRLADDYGVGHVDLDVDADGTVSYLAVGSRAAGLGPTLPAGAVAVAVRADPPTAASAGDVVQVWTTTPEPKRLATGELRATADDTATLVVDEADAGKLTSDDQYRLVTLPAEPQADREFAGLLRAADETMGVVTVAEGSGLVGRHLGDLAVSVAAVRPDGGTVEAIPGRSRAVAAGDTLYVIARPDLLRKLEGQASEVTIVGSAD</sequence>
<dbReference type="Proteomes" id="UP001596201">
    <property type="component" value="Unassembled WGS sequence"/>
</dbReference>
<reference evidence="3 4" key="1">
    <citation type="journal article" date="2019" name="Int. J. Syst. Evol. Microbiol.">
        <title>The Global Catalogue of Microorganisms (GCM) 10K type strain sequencing project: providing services to taxonomists for standard genome sequencing and annotation.</title>
        <authorList>
            <consortium name="The Broad Institute Genomics Platform"/>
            <consortium name="The Broad Institute Genome Sequencing Center for Infectious Disease"/>
            <person name="Wu L."/>
            <person name="Ma J."/>
        </authorList>
    </citation>
    <scope>NUCLEOTIDE SEQUENCE [LARGE SCALE GENOMIC DNA]</scope>
    <source>
        <strain evidence="3 4">CGMCC 1.12237</strain>
    </source>
</reference>
<gene>
    <name evidence="3" type="ORF">ACFPJ5_10185</name>
</gene>
<evidence type="ECO:0000313" key="3">
    <source>
        <dbReference type="EMBL" id="MFC5367310.1"/>
    </source>
</evidence>
<evidence type="ECO:0000313" key="4">
    <source>
        <dbReference type="Proteomes" id="UP001596201"/>
    </source>
</evidence>
<name>A0ABD5RBD1_9EURY</name>
<comment type="caution">
    <text evidence="3">The sequence shown here is derived from an EMBL/GenBank/DDBJ whole genome shotgun (WGS) entry which is preliminary data.</text>
</comment>
<dbReference type="Pfam" id="PF26503">
    <property type="entry name" value="DUF8167_3rd"/>
    <property type="match status" value="1"/>
</dbReference>
<dbReference type="InterPro" id="IPR058604">
    <property type="entry name" value="DUF8167_3rd"/>
</dbReference>
<dbReference type="AlphaFoldDB" id="A0ABD5RBD1"/>
<evidence type="ECO:0000259" key="2">
    <source>
        <dbReference type="PROSITE" id="PS51202"/>
    </source>
</evidence>
<dbReference type="RefSeq" id="WP_227229570.1">
    <property type="nucleotide sequence ID" value="NZ_JAJCVJ010000002.1"/>
</dbReference>
<dbReference type="InterPro" id="IPR006037">
    <property type="entry name" value="RCK_C"/>
</dbReference>
<dbReference type="InterPro" id="IPR058603">
    <property type="entry name" value="DUF8167_2nd"/>
</dbReference>
<feature type="transmembrane region" description="Helical" evidence="1">
    <location>
        <begin position="83"/>
        <end position="107"/>
    </location>
</feature>
<feature type="domain" description="RCK C-terminal" evidence="2">
    <location>
        <begin position="334"/>
        <end position="414"/>
    </location>
</feature>
<dbReference type="Gene3D" id="3.30.70.1450">
    <property type="entry name" value="Regulator of K+ conductance, C-terminal domain"/>
    <property type="match status" value="1"/>
</dbReference>
<dbReference type="EMBL" id="JBHSKX010000002">
    <property type="protein sequence ID" value="MFC5367310.1"/>
    <property type="molecule type" value="Genomic_DNA"/>
</dbReference>
<dbReference type="Pfam" id="PF26501">
    <property type="entry name" value="DUF8167"/>
    <property type="match status" value="1"/>
</dbReference>
<keyword evidence="4" id="KW-1185">Reference proteome</keyword>
<feature type="transmembrane region" description="Helical" evidence="1">
    <location>
        <begin position="49"/>
        <end position="71"/>
    </location>
</feature>
<dbReference type="Pfam" id="PF26502">
    <property type="entry name" value="DUF8167_2nd"/>
    <property type="match status" value="1"/>
</dbReference>
<organism evidence="3 4">
    <name type="scientific">Salinirubrum litoreum</name>
    <dbReference type="NCBI Taxonomy" id="1126234"/>
    <lineage>
        <taxon>Archaea</taxon>
        <taxon>Methanobacteriati</taxon>
        <taxon>Methanobacteriota</taxon>
        <taxon>Stenosarchaea group</taxon>
        <taxon>Halobacteria</taxon>
        <taxon>Halobacteriales</taxon>
        <taxon>Haloferacaceae</taxon>
        <taxon>Salinirubrum</taxon>
    </lineage>
</organism>
<evidence type="ECO:0000256" key="1">
    <source>
        <dbReference type="SAM" id="Phobius"/>
    </source>
</evidence>
<keyword evidence="1" id="KW-1133">Transmembrane helix</keyword>
<protein>
    <submittedName>
        <fullName evidence="3">Potassium transporter TrkA</fullName>
    </submittedName>
</protein>
<dbReference type="PROSITE" id="PS51202">
    <property type="entry name" value="RCK_C"/>
    <property type="match status" value="1"/>
</dbReference>
<dbReference type="InterPro" id="IPR058480">
    <property type="entry name" value="DUF8167_N"/>
</dbReference>
<accession>A0ABD5RBD1</accession>
<feature type="transmembrane region" description="Helical" evidence="1">
    <location>
        <begin position="113"/>
        <end position="133"/>
    </location>
</feature>
<keyword evidence="1" id="KW-0812">Transmembrane</keyword>